<gene>
    <name evidence="1" type="ORF">AW11_01155</name>
</gene>
<evidence type="ECO:0000313" key="2">
    <source>
        <dbReference type="Proteomes" id="UP000022141"/>
    </source>
</evidence>
<dbReference type="EMBL" id="JEMY01000011">
    <property type="protein sequence ID" value="EXI89973.1"/>
    <property type="molecule type" value="Genomic_DNA"/>
</dbReference>
<dbReference type="AlphaFoldDB" id="A0A011P4Z9"/>
<reference evidence="1" key="1">
    <citation type="submission" date="2014-02" db="EMBL/GenBank/DDBJ databases">
        <title>Expanding our view of genomic diversity in Candidatus Accumulibacter clades.</title>
        <authorList>
            <person name="Skennerton C.T."/>
            <person name="Barr J.J."/>
            <person name="Slater F.R."/>
            <person name="Bond P.L."/>
            <person name="Tyson G.W."/>
        </authorList>
    </citation>
    <scope>NUCLEOTIDE SEQUENCE [LARGE SCALE GENOMIC DNA]</scope>
</reference>
<protein>
    <submittedName>
        <fullName evidence="1">Uncharacterized protein</fullName>
    </submittedName>
</protein>
<organism evidence="1 2">
    <name type="scientific">Accumulibacter regalis</name>
    <dbReference type="NCBI Taxonomy" id="522306"/>
    <lineage>
        <taxon>Bacteria</taxon>
        <taxon>Pseudomonadati</taxon>
        <taxon>Pseudomonadota</taxon>
        <taxon>Betaproteobacteria</taxon>
        <taxon>Candidatus Accumulibacter</taxon>
    </lineage>
</organism>
<proteinExistence type="predicted"/>
<comment type="caution">
    <text evidence="1">The sequence shown here is derived from an EMBL/GenBank/DDBJ whole genome shotgun (WGS) entry which is preliminary data.</text>
</comment>
<dbReference type="PATRIC" id="fig|1454004.3.peg.1210"/>
<keyword evidence="2" id="KW-1185">Reference proteome</keyword>
<name>A0A011P4Z9_ACCRE</name>
<evidence type="ECO:0000313" key="1">
    <source>
        <dbReference type="EMBL" id="EXI89973.1"/>
    </source>
</evidence>
<dbReference type="eggNOG" id="ENOG503413A">
    <property type="taxonomic scope" value="Bacteria"/>
</dbReference>
<sequence length="227" mass="25346">MTSHITNLEILRKELRGMRRGDLLIIAERAIELVPKATLKALVGDYVLVDDLEEASATPNALLDEVQTFHVDSLAGRYFEDFAVNSRNCTQHSRGTDAFIAEFKRLLRRCISAADGGQYEVARQAFELLFGLLRHIDECHDDVIFFADEGGSWQLGVDWRSVFAAYFPCLAKTAAAADFASTVDQMIEDFAKHERPRYLRSAHAVANAAQRVALEPLEWRAADLTGG</sequence>
<dbReference type="Proteomes" id="UP000022141">
    <property type="component" value="Unassembled WGS sequence"/>
</dbReference>
<accession>A0A011P4Z9</accession>